<sequence>KAQRPLLPLLSSPRPPGVQPLCPPAAELEQESRQSGKDTGDRTARVQQRDVQEWSGGEQLQSTWVRPWPGCWRAQCWRSRSPAPWSRARGPATHSAFYRLSTRTGGAAPSQTWCCAPVAATSRATAQRSARAAPTSAACSQPGNRSAAWPWCPWRPWPRRRGRRRRRRWQWCSTTCTARACGCA</sequence>
<organism evidence="2 3">
    <name type="scientific">Gulo gulo</name>
    <name type="common">Wolverine</name>
    <name type="synonym">Gluton</name>
    <dbReference type="NCBI Taxonomy" id="48420"/>
    <lineage>
        <taxon>Eukaryota</taxon>
        <taxon>Metazoa</taxon>
        <taxon>Chordata</taxon>
        <taxon>Craniata</taxon>
        <taxon>Vertebrata</taxon>
        <taxon>Euteleostomi</taxon>
        <taxon>Mammalia</taxon>
        <taxon>Eutheria</taxon>
        <taxon>Laurasiatheria</taxon>
        <taxon>Carnivora</taxon>
        <taxon>Caniformia</taxon>
        <taxon>Musteloidea</taxon>
        <taxon>Mustelidae</taxon>
        <taxon>Guloninae</taxon>
        <taxon>Gulo</taxon>
    </lineage>
</organism>
<evidence type="ECO:0000313" key="3">
    <source>
        <dbReference type="Proteomes" id="UP000269945"/>
    </source>
</evidence>
<evidence type="ECO:0000256" key="1">
    <source>
        <dbReference type="SAM" id="MobiDB-lite"/>
    </source>
</evidence>
<name>A0A9X9LN89_GULGU</name>
<feature type="non-terminal residue" evidence="2">
    <location>
        <position position="1"/>
    </location>
</feature>
<comment type="caution">
    <text evidence="2">The sequence shown here is derived from an EMBL/GenBank/DDBJ whole genome shotgun (WGS) entry which is preliminary data.</text>
</comment>
<gene>
    <name evidence="2" type="ORF">BN2614_LOCUS1</name>
</gene>
<reference evidence="2 3" key="1">
    <citation type="submission" date="2018-10" db="EMBL/GenBank/DDBJ databases">
        <authorList>
            <person name="Ekblom R."/>
            <person name="Jareborg N."/>
        </authorList>
    </citation>
    <scope>NUCLEOTIDE SEQUENCE [LARGE SCALE GENOMIC DNA]</scope>
    <source>
        <tissue evidence="2">Muscle</tissue>
    </source>
</reference>
<feature type="non-terminal residue" evidence="2">
    <location>
        <position position="184"/>
    </location>
</feature>
<dbReference type="AlphaFoldDB" id="A0A9X9LN89"/>
<feature type="compositionally biased region" description="Low complexity" evidence="1">
    <location>
        <begin position="1"/>
        <end position="12"/>
    </location>
</feature>
<proteinExistence type="predicted"/>
<feature type="region of interest" description="Disordered" evidence="1">
    <location>
        <begin position="1"/>
        <end position="59"/>
    </location>
</feature>
<protein>
    <submittedName>
        <fullName evidence="2">Uncharacterized protein</fullName>
    </submittedName>
</protein>
<dbReference type="EMBL" id="CYRY02008643">
    <property type="protein sequence ID" value="VCW77298.1"/>
    <property type="molecule type" value="Genomic_DNA"/>
</dbReference>
<accession>A0A9X9LN89</accession>
<keyword evidence="3" id="KW-1185">Reference proteome</keyword>
<dbReference type="Proteomes" id="UP000269945">
    <property type="component" value="Unassembled WGS sequence"/>
</dbReference>
<feature type="compositionally biased region" description="Basic and acidic residues" evidence="1">
    <location>
        <begin position="30"/>
        <end position="52"/>
    </location>
</feature>
<evidence type="ECO:0000313" key="2">
    <source>
        <dbReference type="EMBL" id="VCW77298.1"/>
    </source>
</evidence>
<feature type="compositionally biased region" description="Pro residues" evidence="1">
    <location>
        <begin position="13"/>
        <end position="23"/>
    </location>
</feature>